<dbReference type="OrthoDB" id="308690at2759"/>
<accession>A0A6G1H050</accession>
<evidence type="ECO:0000256" key="1">
    <source>
        <dbReference type="SAM" id="MobiDB-lite"/>
    </source>
</evidence>
<dbReference type="PANTHER" id="PTHR16220">
    <property type="entry name" value="WD REPEAT PROTEIN 8-RELATED"/>
    <property type="match status" value="1"/>
</dbReference>
<sequence length="589" mass="64375">MEFTSAVKSSQNSVVSPDSYHIATLTGPRLAIRAVRSFDVIRSTNLPSEPNPKSACIRWSPIARSGDISTRVLVADDDNARVWDLEDQRWSAVINNGTAGMGKIVNSEFGRSKDEVLLFSEFGSKVTAWSLVTGRTVEIRDPKFSNKGFGFRPKTGLFALLSRPGPQDILTLHAPGTYFVLKTITLPSADAQGFKWSPDGRWIVLWDAPSTGYKIYVYTADGHLYRMYSGEVIEELHGLGVKSVEWSPTGEYLAVGGFDRRVTLLSTRTFSPTVYLDHTPTIQLRDFSASSVWQEQVSASSRTYAVISQPISPPTASSTPSDPSPKHGISLATFNADGTLIATRDDSTPTTVWIWDLKTLSPRSILIQHSPVKSLTWHPTRLELLLIQCVQDDPVVYLWSSSPSPSSQPVENDQKNSYQQEAPSIIHTPVSTSTSTPTKLSATFLQTPPHQNPIILLNTSSTLPFYSATTSQLSTAPTSTPATSSFILLYPYGKDPILRFPSHSNPGTPSHQNDYADESEDSLFEILTGRKRAGEKVAADEVDGGADSTTRRLELESEIDDEGEADYGGFEDTFRGRRGRGSGGGGMVA</sequence>
<gene>
    <name evidence="2" type="ORF">K402DRAFT_377583</name>
</gene>
<evidence type="ECO:0000313" key="2">
    <source>
        <dbReference type="EMBL" id="KAF1986400.1"/>
    </source>
</evidence>
<dbReference type="Pfam" id="PF00400">
    <property type="entry name" value="WD40"/>
    <property type="match status" value="1"/>
</dbReference>
<dbReference type="EMBL" id="ML977157">
    <property type="protein sequence ID" value="KAF1986400.1"/>
    <property type="molecule type" value="Genomic_DNA"/>
</dbReference>
<reference evidence="2" key="1">
    <citation type="journal article" date="2020" name="Stud. Mycol.">
        <title>101 Dothideomycetes genomes: a test case for predicting lifestyles and emergence of pathogens.</title>
        <authorList>
            <person name="Haridas S."/>
            <person name="Albert R."/>
            <person name="Binder M."/>
            <person name="Bloem J."/>
            <person name="Labutti K."/>
            <person name="Salamov A."/>
            <person name="Andreopoulos B."/>
            <person name="Baker S."/>
            <person name="Barry K."/>
            <person name="Bills G."/>
            <person name="Bluhm B."/>
            <person name="Cannon C."/>
            <person name="Castanera R."/>
            <person name="Culley D."/>
            <person name="Daum C."/>
            <person name="Ezra D."/>
            <person name="Gonzalez J."/>
            <person name="Henrissat B."/>
            <person name="Kuo A."/>
            <person name="Liang C."/>
            <person name="Lipzen A."/>
            <person name="Lutzoni F."/>
            <person name="Magnuson J."/>
            <person name="Mondo S."/>
            <person name="Nolan M."/>
            <person name="Ohm R."/>
            <person name="Pangilinan J."/>
            <person name="Park H.-J."/>
            <person name="Ramirez L."/>
            <person name="Alfaro M."/>
            <person name="Sun H."/>
            <person name="Tritt A."/>
            <person name="Yoshinaga Y."/>
            <person name="Zwiers L.-H."/>
            <person name="Turgeon B."/>
            <person name="Goodwin S."/>
            <person name="Spatafora J."/>
            <person name="Crous P."/>
            <person name="Grigoriev I."/>
        </authorList>
    </citation>
    <scope>NUCLEOTIDE SEQUENCE</scope>
    <source>
        <strain evidence="2">CBS 113979</strain>
    </source>
</reference>
<dbReference type="SMART" id="SM00320">
    <property type="entry name" value="WD40"/>
    <property type="match status" value="5"/>
</dbReference>
<feature type="compositionally biased region" description="Low complexity" evidence="1">
    <location>
        <begin position="310"/>
        <end position="321"/>
    </location>
</feature>
<feature type="compositionally biased region" description="Acidic residues" evidence="1">
    <location>
        <begin position="556"/>
        <end position="565"/>
    </location>
</feature>
<dbReference type="InterPro" id="IPR001680">
    <property type="entry name" value="WD40_rpt"/>
</dbReference>
<feature type="compositionally biased region" description="Polar residues" evidence="1">
    <location>
        <begin position="408"/>
        <end position="420"/>
    </location>
</feature>
<proteinExistence type="predicted"/>
<organism evidence="2 3">
    <name type="scientific">Aulographum hederae CBS 113979</name>
    <dbReference type="NCBI Taxonomy" id="1176131"/>
    <lineage>
        <taxon>Eukaryota</taxon>
        <taxon>Fungi</taxon>
        <taxon>Dikarya</taxon>
        <taxon>Ascomycota</taxon>
        <taxon>Pezizomycotina</taxon>
        <taxon>Dothideomycetes</taxon>
        <taxon>Pleosporomycetidae</taxon>
        <taxon>Aulographales</taxon>
        <taxon>Aulographaceae</taxon>
    </lineage>
</organism>
<dbReference type="InterPro" id="IPR052778">
    <property type="entry name" value="Centrosome-WD_assoc"/>
</dbReference>
<keyword evidence="3" id="KW-1185">Reference proteome</keyword>
<dbReference type="GO" id="GO:1990811">
    <property type="term" value="C:MWP complex"/>
    <property type="evidence" value="ECO:0007669"/>
    <property type="project" value="TreeGrafter"/>
</dbReference>
<protein>
    <submittedName>
        <fullName evidence="2">WD40 repeat-like protein</fullName>
    </submittedName>
</protein>
<feature type="region of interest" description="Disordered" evidence="1">
    <location>
        <begin position="401"/>
        <end position="420"/>
    </location>
</feature>
<dbReference type="InterPro" id="IPR015943">
    <property type="entry name" value="WD40/YVTN_repeat-like_dom_sf"/>
</dbReference>
<dbReference type="PANTHER" id="PTHR16220:SF0">
    <property type="entry name" value="WD REPEAT-CONTAINING PROTEIN WRAP73"/>
    <property type="match status" value="1"/>
</dbReference>
<dbReference type="SUPFAM" id="SSF69322">
    <property type="entry name" value="Tricorn protease domain 2"/>
    <property type="match status" value="1"/>
</dbReference>
<dbReference type="GO" id="GO:1990810">
    <property type="term" value="P:microtubule anchoring at mitotic spindle pole body"/>
    <property type="evidence" value="ECO:0007669"/>
    <property type="project" value="TreeGrafter"/>
</dbReference>
<dbReference type="AlphaFoldDB" id="A0A6G1H050"/>
<feature type="region of interest" description="Disordered" evidence="1">
    <location>
        <begin position="310"/>
        <end position="329"/>
    </location>
</feature>
<dbReference type="Proteomes" id="UP000800041">
    <property type="component" value="Unassembled WGS sequence"/>
</dbReference>
<feature type="region of interest" description="Disordered" evidence="1">
    <location>
        <begin position="534"/>
        <end position="589"/>
    </location>
</feature>
<dbReference type="GO" id="GO:0005815">
    <property type="term" value="C:microtubule organizing center"/>
    <property type="evidence" value="ECO:0007669"/>
    <property type="project" value="TreeGrafter"/>
</dbReference>
<evidence type="ECO:0000313" key="3">
    <source>
        <dbReference type="Proteomes" id="UP000800041"/>
    </source>
</evidence>
<dbReference type="Gene3D" id="2.130.10.10">
    <property type="entry name" value="YVTN repeat-like/Quinoprotein amine dehydrogenase"/>
    <property type="match status" value="2"/>
</dbReference>
<name>A0A6G1H050_9PEZI</name>